<dbReference type="InterPro" id="IPR040308">
    <property type="entry name" value="HAPR1"/>
</dbReference>
<feature type="region of interest" description="Disordered" evidence="3">
    <location>
        <begin position="233"/>
        <end position="260"/>
    </location>
</feature>
<dbReference type="PANTHER" id="PTHR31624:SF4">
    <property type="entry name" value="CHROMOSOME 16 OPEN READING FRAME 72"/>
    <property type="match status" value="1"/>
</dbReference>
<comment type="subcellular location">
    <subcellularLocation>
        <location evidence="1">Nucleus</location>
    </subcellularLocation>
</comment>
<dbReference type="PANTHER" id="PTHR31624">
    <property type="entry name" value="UPF0472 PROTEIN C16ORF72"/>
    <property type="match status" value="1"/>
</dbReference>
<evidence type="ECO:0000256" key="2">
    <source>
        <dbReference type="ARBA" id="ARBA00023242"/>
    </source>
</evidence>
<evidence type="ECO:0000256" key="1">
    <source>
        <dbReference type="ARBA" id="ARBA00004123"/>
    </source>
</evidence>
<sequence length="260" mass="29660">MNNEQDLDSFLGLSCWEQQCVDEIEKTPDTDVELQNAKDLAQQKLWFLFQNAATGVAQLYKDRQNGVSLWVPFQTAAGSVTNLYKECIESHKPVYDLGFQSGTNRRNKDLLSWAKKKKRHIRREDLIAYITGRNPPPPTPRGPFCPRPRLVLEHGVSHLGHGHHKYVPSNADGFVAPRAEDFDMFREALAFSAANMRQHNPSSPTSISRIRARHCNSTSTSHSELSSFINDELSRHSRKRSPSVDVIMESPTHKRSRYYD</sequence>
<evidence type="ECO:0000313" key="4">
    <source>
        <dbReference type="EMBL" id="KAG8177713.1"/>
    </source>
</evidence>
<proteinExistence type="predicted"/>
<dbReference type="Pfam" id="PF15251">
    <property type="entry name" value="TAPR1-like"/>
    <property type="match status" value="1"/>
</dbReference>
<dbReference type="AlphaFoldDB" id="A0AAV6U0T3"/>
<dbReference type="EMBL" id="JAFNEN010000758">
    <property type="protein sequence ID" value="KAG8177713.1"/>
    <property type="molecule type" value="Genomic_DNA"/>
</dbReference>
<evidence type="ECO:0000313" key="5">
    <source>
        <dbReference type="Proteomes" id="UP000827092"/>
    </source>
</evidence>
<name>A0AAV6U0T3_9ARAC</name>
<protein>
    <submittedName>
        <fullName evidence="4">Uncharacterized protein</fullName>
    </submittedName>
</protein>
<dbReference type="GO" id="GO:0005634">
    <property type="term" value="C:nucleus"/>
    <property type="evidence" value="ECO:0007669"/>
    <property type="project" value="UniProtKB-SubCell"/>
</dbReference>
<evidence type="ECO:0000256" key="3">
    <source>
        <dbReference type="SAM" id="MobiDB-lite"/>
    </source>
</evidence>
<organism evidence="4 5">
    <name type="scientific">Oedothorax gibbosus</name>
    <dbReference type="NCBI Taxonomy" id="931172"/>
    <lineage>
        <taxon>Eukaryota</taxon>
        <taxon>Metazoa</taxon>
        <taxon>Ecdysozoa</taxon>
        <taxon>Arthropoda</taxon>
        <taxon>Chelicerata</taxon>
        <taxon>Arachnida</taxon>
        <taxon>Araneae</taxon>
        <taxon>Araneomorphae</taxon>
        <taxon>Entelegynae</taxon>
        <taxon>Araneoidea</taxon>
        <taxon>Linyphiidae</taxon>
        <taxon>Erigoninae</taxon>
        <taxon>Oedothorax</taxon>
    </lineage>
</organism>
<gene>
    <name evidence="4" type="ORF">JTE90_008338</name>
</gene>
<dbReference type="Proteomes" id="UP000827092">
    <property type="component" value="Unassembled WGS sequence"/>
</dbReference>
<comment type="caution">
    <text evidence="4">The sequence shown here is derived from an EMBL/GenBank/DDBJ whole genome shotgun (WGS) entry which is preliminary data.</text>
</comment>
<keyword evidence="2" id="KW-0539">Nucleus</keyword>
<dbReference type="InterPro" id="IPR029196">
    <property type="entry name" value="HAPSTR1-like"/>
</dbReference>
<keyword evidence="5" id="KW-1185">Reference proteome</keyword>
<reference evidence="4 5" key="1">
    <citation type="journal article" date="2022" name="Nat. Ecol. Evol.">
        <title>A masculinizing supergene underlies an exaggerated male reproductive morph in a spider.</title>
        <authorList>
            <person name="Hendrickx F."/>
            <person name="De Corte Z."/>
            <person name="Sonet G."/>
            <person name="Van Belleghem S.M."/>
            <person name="Kostlbacher S."/>
            <person name="Vangestel C."/>
        </authorList>
    </citation>
    <scope>NUCLEOTIDE SEQUENCE [LARGE SCALE GENOMIC DNA]</scope>
    <source>
        <strain evidence="4">W744_W776</strain>
    </source>
</reference>
<accession>A0AAV6U0T3</accession>